<evidence type="ECO:0000256" key="4">
    <source>
        <dbReference type="ARBA" id="ARBA00022737"/>
    </source>
</evidence>
<dbReference type="SUPFAM" id="SSF52047">
    <property type="entry name" value="RNI-like"/>
    <property type="match status" value="1"/>
</dbReference>
<name>A0AAD3DQF4_9CHLO</name>
<protein>
    <recommendedName>
        <fullName evidence="7">Leucine-rich repeat-containing protein 34</fullName>
    </recommendedName>
</protein>
<keyword evidence="6" id="KW-1185">Reference proteome</keyword>
<dbReference type="Gene3D" id="3.80.10.10">
    <property type="entry name" value="Ribonuclease Inhibitor"/>
    <property type="match status" value="1"/>
</dbReference>
<evidence type="ECO:0000256" key="1">
    <source>
        <dbReference type="ARBA" id="ARBA00004430"/>
    </source>
</evidence>
<evidence type="ECO:0000256" key="3">
    <source>
        <dbReference type="ARBA" id="ARBA00022614"/>
    </source>
</evidence>
<sequence>MTSNTELREQYLQKCSDFACPPIFPILEALDAGRTLDVVALDGNSKELFNNRINPLQVFSLCEFLYDYSTLTVLRLQYNFLNNMAVQAIARLIQSNRSLRMLDLTGNQVTEEGAHALVGVLSAPDCGLQALVLRNNPLGDSGALELADMLRVNTSLTLLDMADTHCGIQGLIGVANALMEANNTLKILDLEDAVLQAPQDSTYQHLSRMLAASPSLTDLSLAKHRMVDSQLELLVAQGFSRSRGEWSGLSLRGNRLSPFAGPTLERLLSGCPRLQRLNLSANALGNEGAVSLARCLPRSCAALRELDVRGNGIGDVGLIALAGALPLLHTLQLFLVWGNHMGPGGARALADALQHPALRRLRADVKPYMVEGEVAMALQEV</sequence>
<dbReference type="GO" id="GO:0005634">
    <property type="term" value="C:nucleus"/>
    <property type="evidence" value="ECO:0007669"/>
    <property type="project" value="TreeGrafter"/>
</dbReference>
<reference evidence="5 6" key="1">
    <citation type="journal article" date="2021" name="Sci. Rep.">
        <title>Genome sequencing of the multicellular alga Astrephomene provides insights into convergent evolution of germ-soma differentiation.</title>
        <authorList>
            <person name="Yamashita S."/>
            <person name="Yamamoto K."/>
            <person name="Matsuzaki R."/>
            <person name="Suzuki S."/>
            <person name="Yamaguchi H."/>
            <person name="Hirooka S."/>
            <person name="Minakuchi Y."/>
            <person name="Miyagishima S."/>
            <person name="Kawachi M."/>
            <person name="Toyoda A."/>
            <person name="Nozaki H."/>
        </authorList>
    </citation>
    <scope>NUCLEOTIDE SEQUENCE [LARGE SCALE GENOMIC DNA]</scope>
    <source>
        <strain evidence="5 6">NIES-4017</strain>
    </source>
</reference>
<comment type="subcellular location">
    <subcellularLocation>
        <location evidence="1">Cytoplasm</location>
        <location evidence="1">Cytoskeleton</location>
        <location evidence="1">Cilium axoneme</location>
    </subcellularLocation>
</comment>
<dbReference type="SMART" id="SM00367">
    <property type="entry name" value="LRR_CC"/>
    <property type="match status" value="2"/>
</dbReference>
<dbReference type="InterPro" id="IPR001611">
    <property type="entry name" value="Leu-rich_rpt"/>
</dbReference>
<dbReference type="InterPro" id="IPR006553">
    <property type="entry name" value="Leu-rich_rpt_Cys-con_subtyp"/>
</dbReference>
<evidence type="ECO:0000256" key="2">
    <source>
        <dbReference type="ARBA" id="ARBA00022468"/>
    </source>
</evidence>
<proteinExistence type="predicted"/>
<dbReference type="EMBL" id="BMAR01000009">
    <property type="protein sequence ID" value="GFR45309.1"/>
    <property type="molecule type" value="Genomic_DNA"/>
</dbReference>
<dbReference type="InterPro" id="IPR027038">
    <property type="entry name" value="RanGap"/>
</dbReference>
<comment type="caution">
    <text evidence="5">The sequence shown here is derived from an EMBL/GenBank/DDBJ whole genome shotgun (WGS) entry which is preliminary data.</text>
</comment>
<dbReference type="Pfam" id="PF13516">
    <property type="entry name" value="LRR_6"/>
    <property type="match status" value="4"/>
</dbReference>
<keyword evidence="2" id="KW-0343">GTPase activation</keyword>
<dbReference type="GO" id="GO:0005096">
    <property type="term" value="F:GTPase activator activity"/>
    <property type="evidence" value="ECO:0007669"/>
    <property type="project" value="UniProtKB-KW"/>
</dbReference>
<evidence type="ECO:0000313" key="6">
    <source>
        <dbReference type="Proteomes" id="UP001054857"/>
    </source>
</evidence>
<dbReference type="GO" id="GO:0048471">
    <property type="term" value="C:perinuclear region of cytoplasm"/>
    <property type="evidence" value="ECO:0007669"/>
    <property type="project" value="TreeGrafter"/>
</dbReference>
<dbReference type="GO" id="GO:0031267">
    <property type="term" value="F:small GTPase binding"/>
    <property type="evidence" value="ECO:0007669"/>
    <property type="project" value="TreeGrafter"/>
</dbReference>
<evidence type="ECO:0008006" key="7">
    <source>
        <dbReference type="Google" id="ProtNLM"/>
    </source>
</evidence>
<accession>A0AAD3DQF4</accession>
<dbReference type="GO" id="GO:0005829">
    <property type="term" value="C:cytosol"/>
    <property type="evidence" value="ECO:0007669"/>
    <property type="project" value="TreeGrafter"/>
</dbReference>
<dbReference type="AlphaFoldDB" id="A0AAD3DQF4"/>
<dbReference type="SMART" id="SM00368">
    <property type="entry name" value="LRR_RI"/>
    <property type="match status" value="7"/>
</dbReference>
<evidence type="ECO:0000313" key="5">
    <source>
        <dbReference type="EMBL" id="GFR45309.1"/>
    </source>
</evidence>
<dbReference type="Proteomes" id="UP001054857">
    <property type="component" value="Unassembled WGS sequence"/>
</dbReference>
<keyword evidence="4" id="KW-0677">Repeat</keyword>
<dbReference type="GO" id="GO:0005930">
    <property type="term" value="C:axoneme"/>
    <property type="evidence" value="ECO:0007669"/>
    <property type="project" value="UniProtKB-SubCell"/>
</dbReference>
<organism evidence="5 6">
    <name type="scientific">Astrephomene gubernaculifera</name>
    <dbReference type="NCBI Taxonomy" id="47775"/>
    <lineage>
        <taxon>Eukaryota</taxon>
        <taxon>Viridiplantae</taxon>
        <taxon>Chlorophyta</taxon>
        <taxon>core chlorophytes</taxon>
        <taxon>Chlorophyceae</taxon>
        <taxon>CS clade</taxon>
        <taxon>Chlamydomonadales</taxon>
        <taxon>Astrephomenaceae</taxon>
        <taxon>Astrephomene</taxon>
    </lineage>
</organism>
<dbReference type="PANTHER" id="PTHR24113:SF12">
    <property type="entry name" value="RAN GTPASE-ACTIVATING PROTEIN 1"/>
    <property type="match status" value="1"/>
</dbReference>
<dbReference type="GO" id="GO:0006913">
    <property type="term" value="P:nucleocytoplasmic transport"/>
    <property type="evidence" value="ECO:0007669"/>
    <property type="project" value="TreeGrafter"/>
</dbReference>
<dbReference type="PANTHER" id="PTHR24113">
    <property type="entry name" value="RAN GTPASE-ACTIVATING PROTEIN 1"/>
    <property type="match status" value="1"/>
</dbReference>
<dbReference type="InterPro" id="IPR032675">
    <property type="entry name" value="LRR_dom_sf"/>
</dbReference>
<keyword evidence="3" id="KW-0433">Leucine-rich repeat</keyword>
<gene>
    <name evidence="5" type="ORF">Agub_g6669</name>
</gene>